<dbReference type="EC" id="5.1.1.3" evidence="2 8"/>
<gene>
    <name evidence="8 9" type="primary">murI</name>
    <name evidence="9" type="ORF">EAL2_c17980</name>
</gene>
<evidence type="ECO:0000256" key="8">
    <source>
        <dbReference type="HAMAP-Rule" id="MF_00258"/>
    </source>
</evidence>
<dbReference type="HAMAP" id="MF_00258">
    <property type="entry name" value="Glu_racemase"/>
    <property type="match status" value="1"/>
</dbReference>
<feature type="active site" description="Proton donor/acceptor" evidence="8">
    <location>
        <position position="184"/>
    </location>
</feature>
<reference evidence="9 10" key="1">
    <citation type="journal article" date="2014" name="Genome Announc.">
        <title>Complete Genome Sequence of Amino Acid-Utilizing Eubacterium acidaminophilum al-2 (DSM 3953).</title>
        <authorList>
            <person name="Poehlein A."/>
            <person name="Andreesen J.R."/>
            <person name="Daniel R."/>
        </authorList>
    </citation>
    <scope>NUCLEOTIDE SEQUENCE [LARGE SCALE GENOMIC DNA]</scope>
    <source>
        <strain evidence="9 10">DSM 3953</strain>
    </source>
</reference>
<dbReference type="AlphaFoldDB" id="W8T888"/>
<evidence type="ECO:0000313" key="9">
    <source>
        <dbReference type="EMBL" id="AHM57090.1"/>
    </source>
</evidence>
<dbReference type="OrthoDB" id="9801055at2"/>
<accession>W8T888</accession>
<comment type="catalytic activity">
    <reaction evidence="1 8">
        <text>L-glutamate = D-glutamate</text>
        <dbReference type="Rhea" id="RHEA:12813"/>
        <dbReference type="ChEBI" id="CHEBI:29985"/>
        <dbReference type="ChEBI" id="CHEBI:29986"/>
        <dbReference type="EC" id="5.1.1.3"/>
    </reaction>
</comment>
<dbReference type="InterPro" id="IPR004391">
    <property type="entry name" value="Glu_race"/>
</dbReference>
<evidence type="ECO:0000256" key="6">
    <source>
        <dbReference type="ARBA" id="ARBA00023316"/>
    </source>
</evidence>
<feature type="binding site" evidence="8">
    <location>
        <begin position="42"/>
        <end position="43"/>
    </location>
    <ligand>
        <name>substrate</name>
    </ligand>
</feature>
<dbReference type="STRING" id="1286171.EAL2_c17980"/>
<evidence type="ECO:0000256" key="7">
    <source>
        <dbReference type="ARBA" id="ARBA00070053"/>
    </source>
</evidence>
<dbReference type="eggNOG" id="COG0796">
    <property type="taxonomic scope" value="Bacteria"/>
</dbReference>
<dbReference type="Gene3D" id="3.40.50.1860">
    <property type="match status" value="2"/>
</dbReference>
<comment type="similarity">
    <text evidence="8">Belongs to the aspartate/glutamate racemases family.</text>
</comment>
<dbReference type="GO" id="GO:0008881">
    <property type="term" value="F:glutamate racemase activity"/>
    <property type="evidence" value="ECO:0007669"/>
    <property type="project" value="UniProtKB-UniRule"/>
</dbReference>
<evidence type="ECO:0000313" key="10">
    <source>
        <dbReference type="Proteomes" id="UP000019591"/>
    </source>
</evidence>
<organism evidence="9 10">
    <name type="scientific">Peptoclostridium acidaminophilum DSM 3953</name>
    <dbReference type="NCBI Taxonomy" id="1286171"/>
    <lineage>
        <taxon>Bacteria</taxon>
        <taxon>Bacillati</taxon>
        <taxon>Bacillota</taxon>
        <taxon>Clostridia</taxon>
        <taxon>Peptostreptococcales</taxon>
        <taxon>Peptoclostridiaceae</taxon>
        <taxon>Peptoclostridium</taxon>
    </lineage>
</organism>
<dbReference type="RefSeq" id="WP_025436047.1">
    <property type="nucleotide sequence ID" value="NZ_CP007452.1"/>
</dbReference>
<feature type="binding site" evidence="8">
    <location>
        <begin position="10"/>
        <end position="11"/>
    </location>
    <ligand>
        <name>substrate</name>
    </ligand>
</feature>
<evidence type="ECO:0000256" key="5">
    <source>
        <dbReference type="ARBA" id="ARBA00023235"/>
    </source>
</evidence>
<dbReference type="PANTHER" id="PTHR21198">
    <property type="entry name" value="GLUTAMATE RACEMASE"/>
    <property type="match status" value="1"/>
</dbReference>
<dbReference type="KEGG" id="eac:EAL2_c17980"/>
<feature type="active site" description="Proton donor/acceptor" evidence="8">
    <location>
        <position position="73"/>
    </location>
</feature>
<dbReference type="PANTHER" id="PTHR21198:SF2">
    <property type="entry name" value="GLUTAMATE RACEMASE"/>
    <property type="match status" value="1"/>
</dbReference>
<feature type="binding site" evidence="8">
    <location>
        <begin position="74"/>
        <end position="75"/>
    </location>
    <ligand>
        <name>substrate</name>
    </ligand>
</feature>
<dbReference type="GO" id="GO:0071555">
    <property type="term" value="P:cell wall organization"/>
    <property type="evidence" value="ECO:0007669"/>
    <property type="project" value="UniProtKB-KW"/>
</dbReference>
<keyword evidence="6 8" id="KW-0961">Cell wall biogenesis/degradation</keyword>
<dbReference type="InterPro" id="IPR018187">
    <property type="entry name" value="Asp/Glu_racemase_AS_1"/>
</dbReference>
<dbReference type="SUPFAM" id="SSF53681">
    <property type="entry name" value="Aspartate/glutamate racemase"/>
    <property type="match status" value="2"/>
</dbReference>
<protein>
    <recommendedName>
        <fullName evidence="7 8">Glutamate racemase</fullName>
        <ecNumber evidence="2 8">5.1.1.3</ecNumber>
    </recommendedName>
</protein>
<keyword evidence="4 8" id="KW-0573">Peptidoglycan synthesis</keyword>
<dbReference type="InterPro" id="IPR033134">
    <property type="entry name" value="Asp/Glu_racemase_AS_2"/>
</dbReference>
<comment type="function">
    <text evidence="8">Provides the (R)-glutamate required for cell wall biosynthesis.</text>
</comment>
<dbReference type="UniPathway" id="UPA00219"/>
<dbReference type="NCBIfam" id="TIGR00067">
    <property type="entry name" value="glut_race"/>
    <property type="match status" value="1"/>
</dbReference>
<dbReference type="Pfam" id="PF01177">
    <property type="entry name" value="Asp_Glu_race"/>
    <property type="match status" value="1"/>
</dbReference>
<dbReference type="PROSITE" id="PS00924">
    <property type="entry name" value="ASP_GLU_RACEMASE_2"/>
    <property type="match status" value="1"/>
</dbReference>
<sequence>MKESPIGVFDSGIGGLTVLKEIMNVLPNENIVYFGDTARVPYGSRSAETVTKYAFQSINFLLEKGVKAIVIACNTATARSLSIVQQKYDIPIVGVIKAGVRTAMELTSSGVVGVIGTEGTVGSRAYELEMKSISSRVQVKGKACPLFVPIVEEGWHDTDVAEIIAHRYLDELREDGIDSLVLGCTHYPLLTDTIQRVVGEAVKIVNPAKETAMDLMDTLQKHKLLNERGAQPSYEYYVSDNPEKFSQVGEKFLNRAIDGIKLVEIQKY</sequence>
<evidence type="ECO:0000256" key="2">
    <source>
        <dbReference type="ARBA" id="ARBA00013090"/>
    </source>
</evidence>
<dbReference type="InterPro" id="IPR001920">
    <property type="entry name" value="Asp/Glu_race"/>
</dbReference>
<keyword evidence="10" id="KW-1185">Reference proteome</keyword>
<dbReference type="GO" id="GO:0008360">
    <property type="term" value="P:regulation of cell shape"/>
    <property type="evidence" value="ECO:0007669"/>
    <property type="project" value="UniProtKB-KW"/>
</dbReference>
<evidence type="ECO:0000256" key="4">
    <source>
        <dbReference type="ARBA" id="ARBA00022984"/>
    </source>
</evidence>
<evidence type="ECO:0000256" key="1">
    <source>
        <dbReference type="ARBA" id="ARBA00001602"/>
    </source>
</evidence>
<dbReference type="HOGENOM" id="CLU_052344_0_2_9"/>
<name>W8T888_PEPAC</name>
<keyword evidence="5 8" id="KW-0413">Isomerase</keyword>
<dbReference type="Proteomes" id="UP000019591">
    <property type="component" value="Chromosome"/>
</dbReference>
<dbReference type="FunFam" id="3.40.50.1860:FF:000002">
    <property type="entry name" value="Glutamate racemase"/>
    <property type="match status" value="1"/>
</dbReference>
<dbReference type="InterPro" id="IPR015942">
    <property type="entry name" value="Asp/Glu/hydantoin_racemase"/>
</dbReference>
<evidence type="ECO:0000256" key="3">
    <source>
        <dbReference type="ARBA" id="ARBA00022960"/>
    </source>
</evidence>
<dbReference type="GO" id="GO:0009252">
    <property type="term" value="P:peptidoglycan biosynthetic process"/>
    <property type="evidence" value="ECO:0007669"/>
    <property type="project" value="UniProtKB-UniRule"/>
</dbReference>
<keyword evidence="3 8" id="KW-0133">Cell shape</keyword>
<dbReference type="EMBL" id="CP007452">
    <property type="protein sequence ID" value="AHM57090.1"/>
    <property type="molecule type" value="Genomic_DNA"/>
</dbReference>
<comment type="pathway">
    <text evidence="8">Cell wall biogenesis; peptidoglycan biosynthesis.</text>
</comment>
<dbReference type="PROSITE" id="PS00923">
    <property type="entry name" value="ASP_GLU_RACEMASE_1"/>
    <property type="match status" value="1"/>
</dbReference>
<dbReference type="PATRIC" id="fig|1286171.3.peg.1757"/>
<feature type="binding site" evidence="8">
    <location>
        <begin position="185"/>
        <end position="186"/>
    </location>
    <ligand>
        <name>substrate</name>
    </ligand>
</feature>
<proteinExistence type="inferred from homology"/>